<dbReference type="PANTHER" id="PTHR48022">
    <property type="entry name" value="PLASTIDIC GLUCOSE TRANSPORTER 4"/>
    <property type="match status" value="1"/>
</dbReference>
<organism evidence="6 7">
    <name type="scientific">Fusarium kuroshium</name>
    <dbReference type="NCBI Taxonomy" id="2010991"/>
    <lineage>
        <taxon>Eukaryota</taxon>
        <taxon>Fungi</taxon>
        <taxon>Dikarya</taxon>
        <taxon>Ascomycota</taxon>
        <taxon>Pezizomycotina</taxon>
        <taxon>Sordariomycetes</taxon>
        <taxon>Hypocreomycetidae</taxon>
        <taxon>Hypocreales</taxon>
        <taxon>Nectriaceae</taxon>
        <taxon>Fusarium</taxon>
        <taxon>Fusarium solani species complex</taxon>
    </lineage>
</organism>
<accession>A0A3M2SQX9</accession>
<gene>
    <name evidence="6" type="ORF">CDV36_000389</name>
</gene>
<evidence type="ECO:0000313" key="6">
    <source>
        <dbReference type="EMBL" id="RMJ19960.1"/>
    </source>
</evidence>
<dbReference type="PANTHER" id="PTHR48022:SF24">
    <property type="entry name" value="HEXOSE TRANSPORTER PROTEIN (AFU_ORTHOLOGUE AFUA_8G04480)"/>
    <property type="match status" value="1"/>
</dbReference>
<comment type="caution">
    <text evidence="6">The sequence shown here is derived from an EMBL/GenBank/DDBJ whole genome shotgun (WGS) entry which is preliminary data.</text>
</comment>
<evidence type="ECO:0000256" key="3">
    <source>
        <dbReference type="ARBA" id="ARBA00022989"/>
    </source>
</evidence>
<comment type="subcellular location">
    <subcellularLocation>
        <location evidence="1">Membrane</location>
        <topology evidence="1">Multi-pass membrane protein</topology>
    </subcellularLocation>
</comment>
<keyword evidence="7" id="KW-1185">Reference proteome</keyword>
<name>A0A3M2SQX9_9HYPO</name>
<dbReference type="InterPro" id="IPR050360">
    <property type="entry name" value="MFS_Sugar_Transporters"/>
</dbReference>
<dbReference type="InterPro" id="IPR005828">
    <property type="entry name" value="MFS_sugar_transport-like"/>
</dbReference>
<keyword evidence="2 5" id="KW-0812">Transmembrane</keyword>
<reference evidence="6 7" key="1">
    <citation type="submission" date="2017-06" db="EMBL/GenBank/DDBJ databases">
        <title>Comparative genomic analysis of Ambrosia Fusariam Clade fungi.</title>
        <authorList>
            <person name="Stajich J.E."/>
            <person name="Carrillo J."/>
            <person name="Kijimoto T."/>
            <person name="Eskalen A."/>
            <person name="O'Donnell K."/>
            <person name="Kasson M."/>
        </authorList>
    </citation>
    <scope>NUCLEOTIDE SEQUENCE [LARGE SCALE GENOMIC DNA]</scope>
    <source>
        <strain evidence="6">UCR3666</strain>
    </source>
</reference>
<evidence type="ECO:0000256" key="1">
    <source>
        <dbReference type="ARBA" id="ARBA00004141"/>
    </source>
</evidence>
<keyword evidence="3 5" id="KW-1133">Transmembrane helix</keyword>
<dbReference type="OrthoDB" id="6133115at2759"/>
<dbReference type="GO" id="GO:0016020">
    <property type="term" value="C:membrane"/>
    <property type="evidence" value="ECO:0007669"/>
    <property type="project" value="UniProtKB-SubCell"/>
</dbReference>
<proteinExistence type="predicted"/>
<evidence type="ECO:0000256" key="4">
    <source>
        <dbReference type="ARBA" id="ARBA00023136"/>
    </source>
</evidence>
<feature type="transmembrane region" description="Helical" evidence="5">
    <location>
        <begin position="47"/>
        <end position="64"/>
    </location>
</feature>
<dbReference type="SUPFAM" id="SSF103473">
    <property type="entry name" value="MFS general substrate transporter"/>
    <property type="match status" value="1"/>
</dbReference>
<keyword evidence="4 5" id="KW-0472">Membrane</keyword>
<dbReference type="EMBL" id="NKUJ01000003">
    <property type="protein sequence ID" value="RMJ19960.1"/>
    <property type="molecule type" value="Genomic_DNA"/>
</dbReference>
<dbReference type="Gene3D" id="1.20.1250.20">
    <property type="entry name" value="MFS general substrate transporter like domains"/>
    <property type="match status" value="1"/>
</dbReference>
<dbReference type="Proteomes" id="UP000277212">
    <property type="component" value="Unassembled WGS sequence"/>
</dbReference>
<sequence length="112" mass="12496">MSFSEVLPCTLRTKGLIIFNLAQFSSSLFNGFVNPVGMKALGWKSDIVFACALALWFIIIYFLFPETRGMSLEEVSQVFDGKEALARTYDVKQATFAEGDHLEDAMGKEEKA</sequence>
<protein>
    <recommendedName>
        <fullName evidence="8">Major facilitator superfamily (MFS) profile domain-containing protein</fullName>
    </recommendedName>
</protein>
<dbReference type="Pfam" id="PF00083">
    <property type="entry name" value="Sugar_tr"/>
    <property type="match status" value="1"/>
</dbReference>
<dbReference type="AlphaFoldDB" id="A0A3M2SQX9"/>
<dbReference type="GO" id="GO:0005351">
    <property type="term" value="F:carbohydrate:proton symporter activity"/>
    <property type="evidence" value="ECO:0007669"/>
    <property type="project" value="TreeGrafter"/>
</dbReference>
<evidence type="ECO:0000313" key="7">
    <source>
        <dbReference type="Proteomes" id="UP000277212"/>
    </source>
</evidence>
<evidence type="ECO:0000256" key="2">
    <source>
        <dbReference type="ARBA" id="ARBA00022692"/>
    </source>
</evidence>
<dbReference type="InterPro" id="IPR036259">
    <property type="entry name" value="MFS_trans_sf"/>
</dbReference>
<evidence type="ECO:0008006" key="8">
    <source>
        <dbReference type="Google" id="ProtNLM"/>
    </source>
</evidence>
<evidence type="ECO:0000256" key="5">
    <source>
        <dbReference type="SAM" id="Phobius"/>
    </source>
</evidence>